<dbReference type="AlphaFoldDB" id="A0A935K309"/>
<gene>
    <name evidence="1" type="ORF">IPJ38_11675</name>
</gene>
<dbReference type="InterPro" id="IPR039498">
    <property type="entry name" value="NTP_transf_5"/>
</dbReference>
<sequence length="351" mass="40158">MIEFLAGRVSPRDLTSEAWSLMFSEARQAGVLSRLGSTLCQSHATEKYLPERLREHVSAAAIQVDAFQRDVHRELAYIQSALSGLQTPVLLLKGASYVLLELPAATGRIFSDIDILVSKPHVGSAEANLMLGGWSTGKLDPYDQRYYREWSHEIPPMTHLRRGTTVDLHHSLAMPTCRIRIDSERMVKEAFPVDTNGFWWRLKDEDMLLHAASHLMLNSEFDRGLRDLWDIDLLFRHFQSSSNSFVEKLIDRSDQIGLTKIIRQALFLANHFFQTPVPEKLISNQDGFFLNLMICASSTRHPETRSGWLAISCALLTYREMYLRLPNRLLALHLAHKASELFKRTEEKKQV</sequence>
<comment type="caution">
    <text evidence="1">The sequence shown here is derived from an EMBL/GenBank/DDBJ whole genome shotgun (WGS) entry which is preliminary data.</text>
</comment>
<name>A0A935K309_9RHOO</name>
<evidence type="ECO:0000313" key="1">
    <source>
        <dbReference type="EMBL" id="MBK7415664.1"/>
    </source>
</evidence>
<protein>
    <submittedName>
        <fullName evidence="1">Nucleotidyltransferase family protein</fullName>
    </submittedName>
</protein>
<proteinExistence type="predicted"/>
<organism evidence="1 2">
    <name type="scientific">Candidatus Dechloromonas phosphorivorans</name>
    <dbReference type="NCBI Taxonomy" id="2899244"/>
    <lineage>
        <taxon>Bacteria</taxon>
        <taxon>Pseudomonadati</taxon>
        <taxon>Pseudomonadota</taxon>
        <taxon>Betaproteobacteria</taxon>
        <taxon>Rhodocyclales</taxon>
        <taxon>Azonexaceae</taxon>
        <taxon>Dechloromonas</taxon>
    </lineage>
</organism>
<dbReference type="EMBL" id="JADJMS010000022">
    <property type="protein sequence ID" value="MBK7415664.1"/>
    <property type="molecule type" value="Genomic_DNA"/>
</dbReference>
<dbReference type="Pfam" id="PF14907">
    <property type="entry name" value="NTP_transf_5"/>
    <property type="match status" value="1"/>
</dbReference>
<dbReference type="Proteomes" id="UP000739411">
    <property type="component" value="Unassembled WGS sequence"/>
</dbReference>
<accession>A0A935K309</accession>
<reference evidence="1 2" key="1">
    <citation type="submission" date="2020-10" db="EMBL/GenBank/DDBJ databases">
        <title>Connecting structure to function with the recovery of over 1000 high-quality activated sludge metagenome-assembled genomes encoding full-length rRNA genes using long-read sequencing.</title>
        <authorList>
            <person name="Singleton C.M."/>
            <person name="Petriglieri F."/>
            <person name="Kristensen J.M."/>
            <person name="Kirkegaard R.H."/>
            <person name="Michaelsen T.Y."/>
            <person name="Andersen M.H."/>
            <person name="Karst S.M."/>
            <person name="Dueholm M.S."/>
            <person name="Nielsen P.H."/>
            <person name="Albertsen M."/>
        </authorList>
    </citation>
    <scope>NUCLEOTIDE SEQUENCE [LARGE SCALE GENOMIC DNA]</scope>
    <source>
        <strain evidence="1">EsbW_18-Q3-R4-48_BATAC.463</strain>
    </source>
</reference>
<evidence type="ECO:0000313" key="2">
    <source>
        <dbReference type="Proteomes" id="UP000739411"/>
    </source>
</evidence>